<evidence type="ECO:0008006" key="5">
    <source>
        <dbReference type="Google" id="ProtNLM"/>
    </source>
</evidence>
<dbReference type="Proteomes" id="UP001595751">
    <property type="component" value="Unassembled WGS sequence"/>
</dbReference>
<feature type="signal peptide" evidence="2">
    <location>
        <begin position="1"/>
        <end position="18"/>
    </location>
</feature>
<proteinExistence type="predicted"/>
<feature type="region of interest" description="Disordered" evidence="1">
    <location>
        <begin position="27"/>
        <end position="67"/>
    </location>
</feature>
<dbReference type="PROSITE" id="PS51257">
    <property type="entry name" value="PROKAR_LIPOPROTEIN"/>
    <property type="match status" value="1"/>
</dbReference>
<keyword evidence="4" id="KW-1185">Reference proteome</keyword>
<organism evidence="3 4">
    <name type="scientific">Corynebacterium hansenii</name>
    <dbReference type="NCBI Taxonomy" id="394964"/>
    <lineage>
        <taxon>Bacteria</taxon>
        <taxon>Bacillati</taxon>
        <taxon>Actinomycetota</taxon>
        <taxon>Actinomycetes</taxon>
        <taxon>Mycobacteriales</taxon>
        <taxon>Corynebacteriaceae</taxon>
        <taxon>Corynebacterium</taxon>
    </lineage>
</organism>
<evidence type="ECO:0000256" key="2">
    <source>
        <dbReference type="SAM" id="SignalP"/>
    </source>
</evidence>
<comment type="caution">
    <text evidence="3">The sequence shown here is derived from an EMBL/GenBank/DDBJ whole genome shotgun (WGS) entry which is preliminary data.</text>
</comment>
<sequence>MRKFTTFAALAASTLLLAGCSGGGVDSESETIADTSSNTPTSAAPLNDGGANQGQSGQKVTDVPDSRFMPPGATGSRIFRLADGATECFANSLGPDSFLTCRTNFANPPMVQSYGGEQVPANAVTWSPGAAPVYAHMNFPDTGHQPATLNAYERVKMFGFTCTAYGPATVECGGPGGSASLDAGNVTGATVPAPTEAPAPPSEGLPAPSLPNIEVPDMGDIIGPKPGQ</sequence>
<protein>
    <recommendedName>
        <fullName evidence="5">Secreted protein</fullName>
    </recommendedName>
</protein>
<feature type="chain" id="PRO_5046949313" description="Secreted protein" evidence="2">
    <location>
        <begin position="19"/>
        <end position="228"/>
    </location>
</feature>
<feature type="region of interest" description="Disordered" evidence="1">
    <location>
        <begin position="183"/>
        <end position="228"/>
    </location>
</feature>
<accession>A0ABV7ZMZ8</accession>
<dbReference type="EMBL" id="JBHRZN010000001">
    <property type="protein sequence ID" value="MFC3849133.1"/>
    <property type="molecule type" value="Genomic_DNA"/>
</dbReference>
<keyword evidence="2" id="KW-0732">Signal</keyword>
<gene>
    <name evidence="3" type="ORF">ACFORJ_02980</name>
</gene>
<dbReference type="RefSeq" id="WP_290291204.1">
    <property type="nucleotide sequence ID" value="NZ_CP047211.1"/>
</dbReference>
<evidence type="ECO:0000256" key="1">
    <source>
        <dbReference type="SAM" id="MobiDB-lite"/>
    </source>
</evidence>
<name>A0ABV7ZMZ8_9CORY</name>
<feature type="compositionally biased region" description="Polar residues" evidence="1">
    <location>
        <begin position="30"/>
        <end position="44"/>
    </location>
</feature>
<reference evidence="4" key="1">
    <citation type="journal article" date="2019" name="Int. J. Syst. Evol. Microbiol.">
        <title>The Global Catalogue of Microorganisms (GCM) 10K type strain sequencing project: providing services to taxonomists for standard genome sequencing and annotation.</title>
        <authorList>
            <consortium name="The Broad Institute Genomics Platform"/>
            <consortium name="The Broad Institute Genome Sequencing Center for Infectious Disease"/>
            <person name="Wu L."/>
            <person name="Ma J."/>
        </authorList>
    </citation>
    <scope>NUCLEOTIDE SEQUENCE [LARGE SCALE GENOMIC DNA]</scope>
    <source>
        <strain evidence="4">CCUG 53252</strain>
    </source>
</reference>
<evidence type="ECO:0000313" key="4">
    <source>
        <dbReference type="Proteomes" id="UP001595751"/>
    </source>
</evidence>
<evidence type="ECO:0000313" key="3">
    <source>
        <dbReference type="EMBL" id="MFC3849133.1"/>
    </source>
</evidence>